<gene>
    <name evidence="1" type="ORF">BN977_00047</name>
</gene>
<comment type="caution">
    <text evidence="1">The sequence shown here is derived from an EMBL/GenBank/DDBJ whole genome shotgun (WGS) entry which is preliminary data.</text>
</comment>
<dbReference type="Proteomes" id="UP000028870">
    <property type="component" value="Unassembled WGS sequence"/>
</dbReference>
<sequence length="72" mass="7707">MSAPILDDLTADCAAHGLASVYSRGIGHSTASCTCGWHGPRRRLRAVAAQDAWTHCIQQRCEVSVPLVFRAG</sequence>
<reference evidence="1" key="2">
    <citation type="submission" date="2014-03" db="EMBL/GenBank/DDBJ databases">
        <authorList>
            <person name="Urmite Genomes"/>
        </authorList>
    </citation>
    <scope>NUCLEOTIDE SEQUENCE</scope>
    <source>
        <strain evidence="1">DSM 44829</strain>
    </source>
</reference>
<evidence type="ECO:0000313" key="1">
    <source>
        <dbReference type="EMBL" id="CDO05280.1"/>
    </source>
</evidence>
<name>W9BFU6_MYCCO</name>
<reference evidence="1" key="1">
    <citation type="submission" date="2014-03" db="EMBL/GenBank/DDBJ databases">
        <title>Draft Genome Sequence of Mycobacterium cosmeticum DSM 44829.</title>
        <authorList>
            <person name="Croce O."/>
            <person name="Robert C."/>
            <person name="Raoult D."/>
            <person name="Drancourt M."/>
        </authorList>
    </citation>
    <scope>NUCLEOTIDE SEQUENCE [LARGE SCALE GENOMIC DNA]</scope>
    <source>
        <strain evidence="1">DSM 44829</strain>
    </source>
</reference>
<dbReference type="OrthoDB" id="4632018at2"/>
<evidence type="ECO:0000313" key="2">
    <source>
        <dbReference type="Proteomes" id="UP000028870"/>
    </source>
</evidence>
<dbReference type="EMBL" id="CCBB010000001">
    <property type="protein sequence ID" value="CDO05280.1"/>
    <property type="molecule type" value="Genomic_DNA"/>
</dbReference>
<dbReference type="eggNOG" id="ENOG5031YEV">
    <property type="taxonomic scope" value="Bacteria"/>
</dbReference>
<proteinExistence type="predicted"/>
<dbReference type="RefSeq" id="WP_131589979.1">
    <property type="nucleotide sequence ID" value="NZ_CCBB010000001.1"/>
</dbReference>
<organism evidence="1 2">
    <name type="scientific">Mycolicibacterium cosmeticum</name>
    <dbReference type="NCBI Taxonomy" id="258533"/>
    <lineage>
        <taxon>Bacteria</taxon>
        <taxon>Bacillati</taxon>
        <taxon>Actinomycetota</taxon>
        <taxon>Actinomycetes</taxon>
        <taxon>Mycobacteriales</taxon>
        <taxon>Mycobacteriaceae</taxon>
        <taxon>Mycolicibacterium</taxon>
    </lineage>
</organism>
<dbReference type="AlphaFoldDB" id="W9BFU6"/>
<protein>
    <submittedName>
        <fullName evidence="1">Uncharacterized protein</fullName>
    </submittedName>
</protein>
<keyword evidence="2" id="KW-1185">Reference proteome</keyword>
<accession>W9BFU6</accession>